<evidence type="ECO:0000259" key="1">
    <source>
        <dbReference type="Pfam" id="PF01408"/>
    </source>
</evidence>
<evidence type="ECO:0000313" key="3">
    <source>
        <dbReference type="EMBL" id="TWD81714.1"/>
    </source>
</evidence>
<dbReference type="GO" id="GO:0000166">
    <property type="term" value="F:nucleotide binding"/>
    <property type="evidence" value="ECO:0007669"/>
    <property type="project" value="InterPro"/>
</dbReference>
<keyword evidence="4" id="KW-1185">Reference proteome</keyword>
<accession>A0A561BS47</accession>
<dbReference type="Gene3D" id="3.40.50.720">
    <property type="entry name" value="NAD(P)-binding Rossmann-like Domain"/>
    <property type="match status" value="1"/>
</dbReference>
<sequence length="375" mass="40597">MSPTADRTESTSPGPPYGVAIVGTGGIANAHADALSTFAEQVRLVACADLDPDRAKAFADRRPGLRTGTSLAEILAPGDIDTVVVCTPPASHVPLAIEALEAGVNVVVEKPPTLSLRQLRELAEVEERSPGTVSCIFQHRFGPGAEQLRQLHRDGSLGRPLVGVCNTLWCRDQPYFDVPWRGKWDIEGGGPTMGHGIHQFDLLLDLWGPWSEVTAYAGKLARRTATEDVSCAIVRFESGAVATITNSLVSPRQDSYLRFDYERATVELDHLYGYTGDDWTFTAAPGADELTWTPVEGGRSGHRSQYAAWLRARSEGTTPPVSLQQAAVTMELIAAIYRSAITERPVGRAEIQQGGVFADRMDGFNEPWNEGKTVA</sequence>
<protein>
    <submittedName>
        <fullName evidence="3">Putative dehydrogenase</fullName>
    </submittedName>
</protein>
<proteinExistence type="predicted"/>
<dbReference type="InterPro" id="IPR052515">
    <property type="entry name" value="Gfo/Idh/MocA_Oxidoreductase"/>
</dbReference>
<dbReference type="SUPFAM" id="SSF51735">
    <property type="entry name" value="NAD(P)-binding Rossmann-fold domains"/>
    <property type="match status" value="1"/>
</dbReference>
<gene>
    <name evidence="3" type="ORF">FB561_2836</name>
</gene>
<dbReference type="Pfam" id="PF22725">
    <property type="entry name" value="GFO_IDH_MocA_C3"/>
    <property type="match status" value="1"/>
</dbReference>
<feature type="domain" description="Gfo/Idh/MocA-like oxidoreductase N-terminal" evidence="1">
    <location>
        <begin position="19"/>
        <end position="134"/>
    </location>
</feature>
<dbReference type="SUPFAM" id="SSF55347">
    <property type="entry name" value="Glyceraldehyde-3-phosphate dehydrogenase-like, C-terminal domain"/>
    <property type="match status" value="1"/>
</dbReference>
<dbReference type="InterPro" id="IPR000683">
    <property type="entry name" value="Gfo/Idh/MocA-like_OxRdtase_N"/>
</dbReference>
<dbReference type="InterPro" id="IPR055170">
    <property type="entry name" value="GFO_IDH_MocA-like_dom"/>
</dbReference>
<evidence type="ECO:0000259" key="2">
    <source>
        <dbReference type="Pfam" id="PF22725"/>
    </source>
</evidence>
<dbReference type="OrthoDB" id="9815825at2"/>
<organism evidence="3 4">
    <name type="scientific">Kribbella amoyensis</name>
    <dbReference type="NCBI Taxonomy" id="996641"/>
    <lineage>
        <taxon>Bacteria</taxon>
        <taxon>Bacillati</taxon>
        <taxon>Actinomycetota</taxon>
        <taxon>Actinomycetes</taxon>
        <taxon>Propionibacteriales</taxon>
        <taxon>Kribbellaceae</taxon>
        <taxon>Kribbella</taxon>
    </lineage>
</organism>
<dbReference type="Pfam" id="PF01408">
    <property type="entry name" value="GFO_IDH_MocA"/>
    <property type="match status" value="1"/>
</dbReference>
<evidence type="ECO:0000313" key="4">
    <source>
        <dbReference type="Proteomes" id="UP000318380"/>
    </source>
</evidence>
<dbReference type="InterPro" id="IPR036291">
    <property type="entry name" value="NAD(P)-bd_dom_sf"/>
</dbReference>
<dbReference type="Gene3D" id="3.30.360.10">
    <property type="entry name" value="Dihydrodipicolinate Reductase, domain 2"/>
    <property type="match status" value="1"/>
</dbReference>
<reference evidence="3 4" key="1">
    <citation type="submission" date="2019-06" db="EMBL/GenBank/DDBJ databases">
        <title>Sequencing the genomes of 1000 actinobacteria strains.</title>
        <authorList>
            <person name="Klenk H.-P."/>
        </authorList>
    </citation>
    <scope>NUCLEOTIDE SEQUENCE [LARGE SCALE GENOMIC DNA]</scope>
    <source>
        <strain evidence="3 4">DSM 24683</strain>
    </source>
</reference>
<dbReference type="PANTHER" id="PTHR43249">
    <property type="entry name" value="UDP-N-ACETYL-2-AMINO-2-DEOXY-D-GLUCURONATE OXIDASE"/>
    <property type="match status" value="1"/>
</dbReference>
<dbReference type="AlphaFoldDB" id="A0A561BS47"/>
<dbReference type="RefSeq" id="WP_145806787.1">
    <property type="nucleotide sequence ID" value="NZ_VIVK01000001.1"/>
</dbReference>
<dbReference type="PANTHER" id="PTHR43249:SF1">
    <property type="entry name" value="D-GLUCOSIDE 3-DEHYDROGENASE"/>
    <property type="match status" value="1"/>
</dbReference>
<dbReference type="Proteomes" id="UP000318380">
    <property type="component" value="Unassembled WGS sequence"/>
</dbReference>
<dbReference type="EMBL" id="VIVK01000001">
    <property type="protein sequence ID" value="TWD81714.1"/>
    <property type="molecule type" value="Genomic_DNA"/>
</dbReference>
<feature type="domain" description="GFO/IDH/MocA-like oxidoreductase" evidence="2">
    <location>
        <begin position="147"/>
        <end position="264"/>
    </location>
</feature>
<comment type="caution">
    <text evidence="3">The sequence shown here is derived from an EMBL/GenBank/DDBJ whole genome shotgun (WGS) entry which is preliminary data.</text>
</comment>
<name>A0A561BS47_9ACTN</name>